<organism evidence="1 2">
    <name type="scientific">Caerostris extrusa</name>
    <name type="common">Bark spider</name>
    <name type="synonym">Caerostris bankana</name>
    <dbReference type="NCBI Taxonomy" id="172846"/>
    <lineage>
        <taxon>Eukaryota</taxon>
        <taxon>Metazoa</taxon>
        <taxon>Ecdysozoa</taxon>
        <taxon>Arthropoda</taxon>
        <taxon>Chelicerata</taxon>
        <taxon>Arachnida</taxon>
        <taxon>Araneae</taxon>
        <taxon>Araneomorphae</taxon>
        <taxon>Entelegynae</taxon>
        <taxon>Araneoidea</taxon>
        <taxon>Araneidae</taxon>
        <taxon>Caerostris</taxon>
    </lineage>
</organism>
<comment type="caution">
    <text evidence="1">The sequence shown here is derived from an EMBL/GenBank/DDBJ whole genome shotgun (WGS) entry which is preliminary data.</text>
</comment>
<gene>
    <name evidence="1" type="ORF">CEXT_792391</name>
</gene>
<proteinExistence type="predicted"/>
<evidence type="ECO:0000313" key="2">
    <source>
        <dbReference type="Proteomes" id="UP001054945"/>
    </source>
</evidence>
<accession>A0AAV4TB44</accession>
<sequence length="137" mass="14931">MFPRTFSATTHLPQALQEEALLICGTVLKRHIIQNTTLPKTSPRGFQNGSGPFTTACRLSASQTVNPKSHKHKPLWCRAGYQLGSCFPGRKGPDTRLLTGGNYFVHYLEFPLLVNVGLLSVPLGVGSPFLCLHLTSA</sequence>
<name>A0AAV4TB44_CAEEX</name>
<reference evidence="1 2" key="1">
    <citation type="submission" date="2021-06" db="EMBL/GenBank/DDBJ databases">
        <title>Caerostris extrusa draft genome.</title>
        <authorList>
            <person name="Kono N."/>
            <person name="Arakawa K."/>
        </authorList>
    </citation>
    <scope>NUCLEOTIDE SEQUENCE [LARGE SCALE GENOMIC DNA]</scope>
</reference>
<dbReference type="EMBL" id="BPLR01010985">
    <property type="protein sequence ID" value="GIY43515.1"/>
    <property type="molecule type" value="Genomic_DNA"/>
</dbReference>
<evidence type="ECO:0000313" key="1">
    <source>
        <dbReference type="EMBL" id="GIY43515.1"/>
    </source>
</evidence>
<protein>
    <submittedName>
        <fullName evidence="1">Uncharacterized protein</fullName>
    </submittedName>
</protein>
<dbReference type="Proteomes" id="UP001054945">
    <property type="component" value="Unassembled WGS sequence"/>
</dbReference>
<keyword evidence="2" id="KW-1185">Reference proteome</keyword>
<dbReference type="AlphaFoldDB" id="A0AAV4TB44"/>